<feature type="domain" description="HhH-GPD" evidence="1">
    <location>
        <begin position="24"/>
        <end position="131"/>
    </location>
</feature>
<dbReference type="SUPFAM" id="SSF48150">
    <property type="entry name" value="DNA-glycosylase"/>
    <property type="match status" value="1"/>
</dbReference>
<dbReference type="AlphaFoldDB" id="A0A4S8NHN8"/>
<dbReference type="InterPro" id="IPR011257">
    <property type="entry name" value="DNA_glycosylase"/>
</dbReference>
<dbReference type="InterPro" id="IPR017658">
    <property type="entry name" value="HhH-GPD_base_excis"/>
</dbReference>
<accession>A0A4S8NHN8</accession>
<reference evidence="2 3" key="1">
    <citation type="journal article" date="2009" name="Int. J. Syst. Evol. Microbiol.">
        <title>Nocardioides caeni sp. nov., isolated from wastewater.</title>
        <authorList>
            <person name="Yoon J.H."/>
            <person name="Kang S.J."/>
            <person name="Park S."/>
            <person name="Kim W."/>
            <person name="Oh T.K."/>
        </authorList>
    </citation>
    <scope>NUCLEOTIDE SEQUENCE [LARGE SCALE GENOMIC DNA]</scope>
    <source>
        <strain evidence="2 3">DSM 23134</strain>
    </source>
</reference>
<dbReference type="GO" id="GO:0003824">
    <property type="term" value="F:catalytic activity"/>
    <property type="evidence" value="ECO:0007669"/>
    <property type="project" value="InterPro"/>
</dbReference>
<gene>
    <name evidence="2" type="ORF">E9934_07195</name>
</gene>
<dbReference type="Gene3D" id="1.10.340.30">
    <property type="entry name" value="Hypothetical protein, domain 2"/>
    <property type="match status" value="1"/>
</dbReference>
<evidence type="ECO:0000313" key="2">
    <source>
        <dbReference type="EMBL" id="THV16108.1"/>
    </source>
</evidence>
<evidence type="ECO:0000313" key="3">
    <source>
        <dbReference type="Proteomes" id="UP000307087"/>
    </source>
</evidence>
<dbReference type="NCBIfam" id="TIGR03252">
    <property type="entry name" value="HhH-GPD-type base excision DNA repair protein"/>
    <property type="match status" value="1"/>
</dbReference>
<dbReference type="EMBL" id="STGW01000003">
    <property type="protein sequence ID" value="THV16108.1"/>
    <property type="molecule type" value="Genomic_DNA"/>
</dbReference>
<comment type="caution">
    <text evidence="2">The sequence shown here is derived from an EMBL/GenBank/DDBJ whole genome shotgun (WGS) entry which is preliminary data.</text>
</comment>
<dbReference type="Pfam" id="PF00730">
    <property type="entry name" value="HhH-GPD"/>
    <property type="match status" value="1"/>
</dbReference>
<evidence type="ECO:0000259" key="1">
    <source>
        <dbReference type="Pfam" id="PF00730"/>
    </source>
</evidence>
<dbReference type="RefSeq" id="WP_136562203.1">
    <property type="nucleotide sequence ID" value="NZ_BAABLS010000010.1"/>
</dbReference>
<dbReference type="OrthoDB" id="1492580at2"/>
<sequence>MAIHITDDAAADELLTTNSFALLIGMMLDQQYPMEHAFLGPHKVVGRFGSFDPATIAAADPEEFAALCAETPAIHRFPGSMAARLQELARIVVEDYDGDASRIWTEAASGKDLMKRLQALPGFGAQKAKIFTALVAKQLDVRPDGWEKAAGDYALDGFRSVADVVDPVSLQKVRDHKKQMKAAAKAKA</sequence>
<dbReference type="Proteomes" id="UP000307087">
    <property type="component" value="Unassembled WGS sequence"/>
</dbReference>
<keyword evidence="3" id="KW-1185">Reference proteome</keyword>
<dbReference type="InterPro" id="IPR003265">
    <property type="entry name" value="HhH-GPD_domain"/>
</dbReference>
<dbReference type="GO" id="GO:0006284">
    <property type="term" value="P:base-excision repair"/>
    <property type="evidence" value="ECO:0007669"/>
    <property type="project" value="InterPro"/>
</dbReference>
<proteinExistence type="predicted"/>
<protein>
    <submittedName>
        <fullName evidence="2">Fe-S cluster assembly protein HesB</fullName>
    </submittedName>
</protein>
<name>A0A4S8NHN8_9ACTN</name>
<organism evidence="2 3">
    <name type="scientific">Nocardioides caeni</name>
    <dbReference type="NCBI Taxonomy" id="574700"/>
    <lineage>
        <taxon>Bacteria</taxon>
        <taxon>Bacillati</taxon>
        <taxon>Actinomycetota</taxon>
        <taxon>Actinomycetes</taxon>
        <taxon>Propionibacteriales</taxon>
        <taxon>Nocardioidaceae</taxon>
        <taxon>Nocardioides</taxon>
    </lineage>
</organism>